<evidence type="ECO:0000256" key="3">
    <source>
        <dbReference type="ARBA" id="ARBA00022840"/>
    </source>
</evidence>
<gene>
    <name evidence="5" type="ORF">J2Z66_004044</name>
</gene>
<organism evidence="5 6">
    <name type="scientific">Paenibacillus eucommiae</name>
    <dbReference type="NCBI Taxonomy" id="1355755"/>
    <lineage>
        <taxon>Bacteria</taxon>
        <taxon>Bacillati</taxon>
        <taxon>Bacillota</taxon>
        <taxon>Bacilli</taxon>
        <taxon>Bacillales</taxon>
        <taxon>Paenibacillaceae</taxon>
        <taxon>Paenibacillus</taxon>
    </lineage>
</organism>
<dbReference type="InterPro" id="IPR003593">
    <property type="entry name" value="AAA+_ATPase"/>
</dbReference>
<dbReference type="Pfam" id="PF00005">
    <property type="entry name" value="ABC_tran"/>
    <property type="match status" value="1"/>
</dbReference>
<dbReference type="InterPro" id="IPR051782">
    <property type="entry name" value="ABC_Transporter_VariousFunc"/>
</dbReference>
<comment type="caution">
    <text evidence="5">The sequence shown here is derived from an EMBL/GenBank/DDBJ whole genome shotgun (WGS) entry which is preliminary data.</text>
</comment>
<dbReference type="EMBL" id="JAGGLB010000013">
    <property type="protein sequence ID" value="MBP1992436.1"/>
    <property type="molecule type" value="Genomic_DNA"/>
</dbReference>
<dbReference type="PANTHER" id="PTHR42939">
    <property type="entry name" value="ABC TRANSPORTER ATP-BINDING PROTEIN ALBC-RELATED"/>
    <property type="match status" value="1"/>
</dbReference>
<name>A0ABS4IXX1_9BACL</name>
<proteinExistence type="predicted"/>
<dbReference type="SMART" id="SM00382">
    <property type="entry name" value="AAA"/>
    <property type="match status" value="1"/>
</dbReference>
<evidence type="ECO:0000313" key="6">
    <source>
        <dbReference type="Proteomes" id="UP001519287"/>
    </source>
</evidence>
<feature type="domain" description="ABC transporter" evidence="4">
    <location>
        <begin position="1"/>
        <end position="237"/>
    </location>
</feature>
<dbReference type="InterPro" id="IPR027417">
    <property type="entry name" value="P-loop_NTPase"/>
</dbReference>
<evidence type="ECO:0000313" key="5">
    <source>
        <dbReference type="EMBL" id="MBP1992436.1"/>
    </source>
</evidence>
<keyword evidence="3 5" id="KW-0067">ATP-binding</keyword>
<protein>
    <submittedName>
        <fullName evidence="5">ABC-2 type transport system ATP-binding protein</fullName>
    </submittedName>
</protein>
<dbReference type="SUPFAM" id="SSF52540">
    <property type="entry name" value="P-loop containing nucleoside triphosphate hydrolases"/>
    <property type="match status" value="1"/>
</dbReference>
<evidence type="ECO:0000256" key="1">
    <source>
        <dbReference type="ARBA" id="ARBA00022448"/>
    </source>
</evidence>
<sequence length="304" mass="34617">MKTLDPLMSIRLRGLSKPLGKLTLGPLDLELEAGYFTAILGKNGSGKSTLFRLLMNMLKPEQGEIELLGAGYPLEEVALKRRIGYVPETMNWQEIECRTIKELTRLVSRWYPSWDKQRYDRLMTEFELQDNFKLEVLSKGMQRKLAFIYAISHNPDVLLLDEPSSGLDPFAWRIMMKEIGRFMESGNKTVLMATHILEEIKLMADYIVFMHDGQLLGKYEKDTLMDGWKAFWVGMSAYSKLQLPGVVQIEDSSPGSPGVVRLISDSPLETEAALNEHKINVISTKALELDEILSFLIRNGNKQQ</sequence>
<keyword evidence="2" id="KW-0547">Nucleotide-binding</keyword>
<dbReference type="RefSeq" id="WP_209973436.1">
    <property type="nucleotide sequence ID" value="NZ_JAGGLB010000013.1"/>
</dbReference>
<dbReference type="PANTHER" id="PTHR42939:SF3">
    <property type="entry name" value="ABC TRANSPORTER ATP-BINDING COMPONENT"/>
    <property type="match status" value="1"/>
</dbReference>
<keyword evidence="1" id="KW-0813">Transport</keyword>
<keyword evidence="6" id="KW-1185">Reference proteome</keyword>
<dbReference type="Gene3D" id="3.40.50.300">
    <property type="entry name" value="P-loop containing nucleotide triphosphate hydrolases"/>
    <property type="match status" value="1"/>
</dbReference>
<evidence type="ECO:0000256" key="2">
    <source>
        <dbReference type="ARBA" id="ARBA00022741"/>
    </source>
</evidence>
<dbReference type="InterPro" id="IPR003439">
    <property type="entry name" value="ABC_transporter-like_ATP-bd"/>
</dbReference>
<evidence type="ECO:0000259" key="4">
    <source>
        <dbReference type="PROSITE" id="PS50893"/>
    </source>
</evidence>
<dbReference type="CDD" id="cd03230">
    <property type="entry name" value="ABC_DR_subfamily_A"/>
    <property type="match status" value="1"/>
</dbReference>
<dbReference type="PROSITE" id="PS50893">
    <property type="entry name" value="ABC_TRANSPORTER_2"/>
    <property type="match status" value="1"/>
</dbReference>
<dbReference type="GO" id="GO:0005524">
    <property type="term" value="F:ATP binding"/>
    <property type="evidence" value="ECO:0007669"/>
    <property type="project" value="UniProtKB-KW"/>
</dbReference>
<reference evidence="5 6" key="1">
    <citation type="submission" date="2021-03" db="EMBL/GenBank/DDBJ databases">
        <title>Genomic Encyclopedia of Type Strains, Phase IV (KMG-IV): sequencing the most valuable type-strain genomes for metagenomic binning, comparative biology and taxonomic classification.</title>
        <authorList>
            <person name="Goeker M."/>
        </authorList>
    </citation>
    <scope>NUCLEOTIDE SEQUENCE [LARGE SCALE GENOMIC DNA]</scope>
    <source>
        <strain evidence="5 6">DSM 26048</strain>
    </source>
</reference>
<dbReference type="Proteomes" id="UP001519287">
    <property type="component" value="Unassembled WGS sequence"/>
</dbReference>
<accession>A0ABS4IXX1</accession>